<dbReference type="Gene3D" id="3.30.2350.20">
    <property type="entry name" value="TruD, catalytic domain"/>
    <property type="match status" value="2"/>
</dbReference>
<dbReference type="Pfam" id="PF01142">
    <property type="entry name" value="TruD"/>
    <property type="match status" value="2"/>
</dbReference>
<dbReference type="PROSITE" id="PS01268">
    <property type="entry name" value="UPF0024"/>
    <property type="match status" value="1"/>
</dbReference>
<dbReference type="GO" id="GO:0005634">
    <property type="term" value="C:nucleus"/>
    <property type="evidence" value="ECO:0007669"/>
    <property type="project" value="TreeGrafter"/>
</dbReference>
<dbReference type="CDD" id="cd02576">
    <property type="entry name" value="PseudoU_synth_ScPUS7"/>
    <property type="match status" value="1"/>
</dbReference>
<dbReference type="GO" id="GO:0001522">
    <property type="term" value="P:pseudouridine synthesis"/>
    <property type="evidence" value="ECO:0007669"/>
    <property type="project" value="InterPro"/>
</dbReference>
<feature type="region of interest" description="Disordered" evidence="4">
    <location>
        <begin position="301"/>
        <end position="335"/>
    </location>
</feature>
<proteinExistence type="inferred from homology"/>
<feature type="region of interest" description="Disordered" evidence="4">
    <location>
        <begin position="100"/>
        <end position="119"/>
    </location>
</feature>
<dbReference type="InterPro" id="IPR042214">
    <property type="entry name" value="TruD_catalytic"/>
</dbReference>
<evidence type="ECO:0000256" key="3">
    <source>
        <dbReference type="ARBA" id="ARBA00023235"/>
    </source>
</evidence>
<dbReference type="GO" id="GO:0009982">
    <property type="term" value="F:pseudouridine synthase activity"/>
    <property type="evidence" value="ECO:0007669"/>
    <property type="project" value="InterPro"/>
</dbReference>
<dbReference type="PANTHER" id="PTHR13326">
    <property type="entry name" value="TRNA PSEUDOURIDINE SYNTHASE D"/>
    <property type="match status" value="1"/>
</dbReference>
<feature type="compositionally biased region" description="Low complexity" evidence="4">
    <location>
        <begin position="102"/>
        <end position="112"/>
    </location>
</feature>
<keyword evidence="3" id="KW-0413">Isomerase</keyword>
<evidence type="ECO:0000259" key="5">
    <source>
        <dbReference type="PROSITE" id="PS50984"/>
    </source>
</evidence>
<dbReference type="GO" id="GO:0003723">
    <property type="term" value="F:RNA binding"/>
    <property type="evidence" value="ECO:0007669"/>
    <property type="project" value="InterPro"/>
</dbReference>
<organism evidence="6">
    <name type="scientific">Melanopsichium pennsylvanicum 4</name>
    <dbReference type="NCBI Taxonomy" id="1398559"/>
    <lineage>
        <taxon>Eukaryota</taxon>
        <taxon>Fungi</taxon>
        <taxon>Dikarya</taxon>
        <taxon>Basidiomycota</taxon>
        <taxon>Ustilaginomycotina</taxon>
        <taxon>Ustilaginomycetes</taxon>
        <taxon>Ustilaginales</taxon>
        <taxon>Ustilaginaceae</taxon>
        <taxon>Melanopsichium</taxon>
    </lineage>
</organism>
<dbReference type="InterPro" id="IPR020103">
    <property type="entry name" value="PsdUridine_synth_cat_dom_sf"/>
</dbReference>
<comment type="similarity">
    <text evidence="1">Belongs to the pseudouridine synthase TruD family.</text>
</comment>
<evidence type="ECO:0000256" key="4">
    <source>
        <dbReference type="SAM" id="MobiDB-lite"/>
    </source>
</evidence>
<dbReference type="GO" id="GO:0008033">
    <property type="term" value="P:tRNA processing"/>
    <property type="evidence" value="ECO:0007669"/>
    <property type="project" value="UniProtKB-KW"/>
</dbReference>
<dbReference type="PROSITE" id="PS50984">
    <property type="entry name" value="TRUD"/>
    <property type="match status" value="1"/>
</dbReference>
<dbReference type="SUPFAM" id="SSF55120">
    <property type="entry name" value="Pseudouridine synthase"/>
    <property type="match status" value="1"/>
</dbReference>
<dbReference type="EMBL" id="HG529627">
    <property type="protein sequence ID" value="CDI54760.1"/>
    <property type="molecule type" value="Genomic_DNA"/>
</dbReference>
<evidence type="ECO:0000256" key="1">
    <source>
        <dbReference type="ARBA" id="ARBA00007953"/>
    </source>
</evidence>
<dbReference type="PANTHER" id="PTHR13326:SF21">
    <property type="entry name" value="PSEUDOURIDYLATE SYNTHASE PUS7L"/>
    <property type="match status" value="1"/>
</dbReference>
<dbReference type="InterPro" id="IPR001656">
    <property type="entry name" value="PsdUridine_synth_TruD"/>
</dbReference>
<evidence type="ECO:0000313" key="6">
    <source>
        <dbReference type="EMBL" id="CDI54760.1"/>
    </source>
</evidence>
<keyword evidence="2" id="KW-0819">tRNA processing</keyword>
<protein>
    <submittedName>
        <fullName evidence="6">Related to PUS7-Pseudouridine synthase</fullName>
    </submittedName>
</protein>
<feature type="region of interest" description="Disordered" evidence="4">
    <location>
        <begin position="610"/>
        <end position="639"/>
    </location>
</feature>
<feature type="region of interest" description="Disordered" evidence="4">
    <location>
        <begin position="812"/>
        <end position="836"/>
    </location>
</feature>
<name>A0A077QWY4_9BASI</name>
<feature type="domain" description="TRUD" evidence="5">
    <location>
        <begin position="454"/>
        <end position="730"/>
    </location>
</feature>
<dbReference type="InterPro" id="IPR020119">
    <property type="entry name" value="PsdUridine_synth_TruD_CS"/>
</dbReference>
<feature type="compositionally biased region" description="Gly residues" evidence="4">
    <location>
        <begin position="301"/>
        <end position="323"/>
    </location>
</feature>
<feature type="compositionally biased region" description="Acidic residues" evidence="4">
    <location>
        <begin position="610"/>
        <end position="628"/>
    </location>
</feature>
<dbReference type="AlphaFoldDB" id="A0A077QWY4"/>
<accession>A0A077QWY4</accession>
<sequence>MADTDRLKVISEASEPVAKRVKHDRRDAYPTENGDQVETRMTEVKAGITAYIDASLPGFQGIIKQRFTDFMVNEIDPSGTVCRLTSLDPPPGKYLAQLRPESSAISSDSTTSQGPAKVEADAAKIPQVKVKAEVEFGLWPSDADEKLSEFFPTEAITELKEMWSKGRSGESMGTGANATVISAASAVTNPLRDKAQRTQVHQLIRELFHGKLATDSCQVRPMGARRMAEVDEDALANGASNMAASTRIAVRWANRSDRRLGDDLSEEARYSPPYVHFLLQKTNRDHQEAMGMLAELMRLGGGGGGRGRGRGRGSYGGGRGGGRPPTKDLGVAGTKDKRAVTVQMVSLKRNRKTLEDVYRLVNGINADVSVSKGKGKSKAKTVVEATTTRGERGIRIGHLTYAHEPLNLGQLKGNEFTITLRNIRPSSYAEISSSSPPEFVPSIHSSMATVRDRGFVNYFGMQRFGTGAIPTHHIGILILKSDFASAIDLLFTPRGASSPTADDGDSADLLKAKQLYKDGEFEKAYWATPKNCVAEKHILDRMRSGRWNKGDWMGAFGNIPRTLRSMYIHAYQSYVWNRLVSERVKRLGSLDAVEGDLVFADELGDDAWGEEAEAEESIADKEEVEDEDEKRNNDNTKSETLATWQRPIKVLTKADLDQDESMDGSKSRRSYTIYNVVMPLPGSSIDVPPGWMSDLYASILASDGLTHDQLISSKIPEYQLRGSYRRMIVKPRNFDYRITTYTDPDVPLTYTDEELCLDPSLSNIFANGENKDSTDQAKERSNGKGFTALTLKFQLPSSSYATMLMREALKSDTSSFKHRQMTQKSEDQLFKGSAQA</sequence>
<reference evidence="6" key="1">
    <citation type="journal article" date="2014" name="Genome Biol. Evol.">
        <title>Gene Loss Rather Than Gene Gain Is Associated with a Host Jump from Monocots to Dicots in the Smut Fungus Melanopsichium pennsylvanicum.</title>
        <authorList>
            <person name="Sharma R."/>
            <person name="Mishra B."/>
            <person name="Runge F."/>
            <person name="Thines M."/>
        </authorList>
    </citation>
    <scope>NUCLEOTIDE SEQUENCE</scope>
    <source>
        <strain evidence="6">4</strain>
    </source>
</reference>
<dbReference type="InterPro" id="IPR011760">
    <property type="entry name" value="PsdUridine_synth_TruD_insert"/>
</dbReference>
<dbReference type="PIRSF" id="PIRSF037016">
    <property type="entry name" value="Pseudouridin_synth_euk_prd"/>
    <property type="match status" value="1"/>
</dbReference>
<evidence type="ECO:0000256" key="2">
    <source>
        <dbReference type="ARBA" id="ARBA00022694"/>
    </source>
</evidence>